<dbReference type="AlphaFoldDB" id="A0AA46CAQ7"/>
<name>A0AA46CAQ7_9XANT</name>
<evidence type="ECO:0000313" key="2">
    <source>
        <dbReference type="Proteomes" id="UP000254168"/>
    </source>
</evidence>
<dbReference type="EMBL" id="UIHB01000005">
    <property type="protein sequence ID" value="SUZ29284.1"/>
    <property type="molecule type" value="Genomic_DNA"/>
</dbReference>
<protein>
    <submittedName>
        <fullName evidence="1">Uncharacterized protein</fullName>
    </submittedName>
</protein>
<proteinExistence type="predicted"/>
<reference evidence="1 2" key="1">
    <citation type="submission" date="2018-06" db="EMBL/GenBank/DDBJ databases">
        <authorList>
            <person name="Pothier F. J."/>
        </authorList>
    </citation>
    <scope>NUCLEOTIDE SEQUENCE [LARGE SCALE GENOMIC DNA]</scope>
    <source>
        <strain evidence="1 2">CPBF 424</strain>
    </source>
</reference>
<sequence length="41" mass="4413">MSDRLLEVADICPLHRLRTDEVRADTALQDDGDVSGVAAGM</sequence>
<dbReference type="RefSeq" id="WP_268980816.1">
    <property type="nucleotide sequence ID" value="NZ_HG999364.1"/>
</dbReference>
<organism evidence="1 2">
    <name type="scientific">Xanthomonas euroxanthea</name>
    <dbReference type="NCBI Taxonomy" id="2259622"/>
    <lineage>
        <taxon>Bacteria</taxon>
        <taxon>Pseudomonadati</taxon>
        <taxon>Pseudomonadota</taxon>
        <taxon>Gammaproteobacteria</taxon>
        <taxon>Lysobacterales</taxon>
        <taxon>Lysobacteraceae</taxon>
        <taxon>Xanthomonas</taxon>
    </lineage>
</organism>
<evidence type="ECO:0000313" key="1">
    <source>
        <dbReference type="EMBL" id="SUZ29284.1"/>
    </source>
</evidence>
<comment type="caution">
    <text evidence="1">The sequence shown here is derived from an EMBL/GenBank/DDBJ whole genome shotgun (WGS) entry which is preliminary data.</text>
</comment>
<gene>
    <name evidence="1" type="ORF">CPBF424_31220</name>
</gene>
<dbReference type="Proteomes" id="UP000254168">
    <property type="component" value="Unassembled WGS sequence"/>
</dbReference>
<accession>A0AA46CAQ7</accession>
<keyword evidence="2" id="KW-1185">Reference proteome</keyword>